<evidence type="ECO:0000256" key="4">
    <source>
        <dbReference type="ARBA" id="ARBA00023239"/>
    </source>
</evidence>
<evidence type="ECO:0000313" key="6">
    <source>
        <dbReference type="EMBL" id="MFC3687984.1"/>
    </source>
</evidence>
<dbReference type="SUPFAM" id="SSF51569">
    <property type="entry name" value="Aldolase"/>
    <property type="match status" value="1"/>
</dbReference>
<dbReference type="CDD" id="cd00452">
    <property type="entry name" value="KDPG_aldolase"/>
    <property type="match status" value="1"/>
</dbReference>
<evidence type="ECO:0000256" key="3">
    <source>
        <dbReference type="ARBA" id="ARBA00011233"/>
    </source>
</evidence>
<evidence type="ECO:0000313" key="7">
    <source>
        <dbReference type="Proteomes" id="UP001595685"/>
    </source>
</evidence>
<keyword evidence="5" id="KW-0119">Carbohydrate metabolism</keyword>
<evidence type="ECO:0000256" key="1">
    <source>
        <dbReference type="ARBA" id="ARBA00004761"/>
    </source>
</evidence>
<dbReference type="InterPro" id="IPR000887">
    <property type="entry name" value="Aldlse_KDPG_KHG"/>
</dbReference>
<comment type="caution">
    <text evidence="6">The sequence shown here is derived from an EMBL/GenBank/DDBJ whole genome shotgun (WGS) entry which is preliminary data.</text>
</comment>
<gene>
    <name evidence="6" type="ORF">ACFOLH_06475</name>
</gene>
<evidence type="ECO:0000256" key="5">
    <source>
        <dbReference type="ARBA" id="ARBA00023277"/>
    </source>
</evidence>
<evidence type="ECO:0000256" key="2">
    <source>
        <dbReference type="ARBA" id="ARBA00006906"/>
    </source>
</evidence>
<comment type="similarity">
    <text evidence="2">Belongs to the KHG/KDPG aldolase family.</text>
</comment>
<dbReference type="PANTHER" id="PTHR30246">
    <property type="entry name" value="2-KETO-3-DEOXY-6-PHOSPHOGLUCONATE ALDOLASE"/>
    <property type="match status" value="1"/>
</dbReference>
<sequence>MPHPLLPLLVDAGVVATLRAPTAAAALGAVDALVAGGVTAVEITYTTPDAGQVIASVRQRLGDRVVLGAGTLTTTAQVAEAVEAGARFLVSPGNDPEVVDAIVGSGALSMVGAFTPTEVQLLARRDVDVIKFFPGSLGGPPALKALRGPFPSLTYIPTGGVSAGNLADWLAAGAVAVGAGSELVPAAALSTGDYAAVTEKAREFMAALAAARAPAA</sequence>
<comment type="subunit">
    <text evidence="3">Homotrimer.</text>
</comment>
<dbReference type="Gene3D" id="3.20.20.70">
    <property type="entry name" value="Aldolase class I"/>
    <property type="match status" value="1"/>
</dbReference>
<dbReference type="PANTHER" id="PTHR30246:SF1">
    <property type="entry name" value="2-DEHYDRO-3-DEOXY-6-PHOSPHOGALACTONATE ALDOLASE-RELATED"/>
    <property type="match status" value="1"/>
</dbReference>
<dbReference type="NCBIfam" id="TIGR01182">
    <property type="entry name" value="eda"/>
    <property type="match status" value="1"/>
</dbReference>
<dbReference type="EMBL" id="JBHRWW010000003">
    <property type="protein sequence ID" value="MFC3687984.1"/>
    <property type="molecule type" value="Genomic_DNA"/>
</dbReference>
<protein>
    <submittedName>
        <fullName evidence="6">Bifunctional 4-hydroxy-2-oxoglutarate aldolase/2-dehydro-3-deoxy-phosphogluconate aldolase</fullName>
    </submittedName>
</protein>
<name>A0ABV7WDR7_9MICO</name>
<dbReference type="InterPro" id="IPR013785">
    <property type="entry name" value="Aldolase_TIM"/>
</dbReference>
<keyword evidence="4" id="KW-0456">Lyase</keyword>
<reference evidence="7" key="1">
    <citation type="journal article" date="2019" name="Int. J. Syst. Evol. Microbiol.">
        <title>The Global Catalogue of Microorganisms (GCM) 10K type strain sequencing project: providing services to taxonomists for standard genome sequencing and annotation.</title>
        <authorList>
            <consortium name="The Broad Institute Genomics Platform"/>
            <consortium name="The Broad Institute Genome Sequencing Center for Infectious Disease"/>
            <person name="Wu L."/>
            <person name="Ma J."/>
        </authorList>
    </citation>
    <scope>NUCLEOTIDE SEQUENCE [LARGE SCALE GENOMIC DNA]</scope>
    <source>
        <strain evidence="7">NCAIM B.02333</strain>
    </source>
</reference>
<proteinExistence type="inferred from homology"/>
<dbReference type="RefSeq" id="WP_340293110.1">
    <property type="nucleotide sequence ID" value="NZ_JBBEOI010000096.1"/>
</dbReference>
<dbReference type="Pfam" id="PF01081">
    <property type="entry name" value="Aldolase"/>
    <property type="match status" value="1"/>
</dbReference>
<comment type="pathway">
    <text evidence="1">Carbohydrate acid metabolism.</text>
</comment>
<accession>A0ABV7WDR7</accession>
<dbReference type="Proteomes" id="UP001595685">
    <property type="component" value="Unassembled WGS sequence"/>
</dbReference>
<keyword evidence="7" id="KW-1185">Reference proteome</keyword>
<organism evidence="6 7">
    <name type="scientific">Aquipuribacter hungaricus</name>
    <dbReference type="NCBI Taxonomy" id="545624"/>
    <lineage>
        <taxon>Bacteria</taxon>
        <taxon>Bacillati</taxon>
        <taxon>Actinomycetota</taxon>
        <taxon>Actinomycetes</taxon>
        <taxon>Micrococcales</taxon>
        <taxon>Intrasporangiaceae</taxon>
        <taxon>Aquipuribacter</taxon>
    </lineage>
</organism>